<dbReference type="PANTHER" id="PTHR48022:SF11">
    <property type="entry name" value="MONOSACCHARIDE TRANSPORTER (HXT8), PUTATIVE (AFU_ORTHOLOGUE AFUA_2G08120)-RELATED"/>
    <property type="match status" value="1"/>
</dbReference>
<keyword evidence="5 6" id="KW-0472">Membrane</keyword>
<dbReference type="InterPro" id="IPR005829">
    <property type="entry name" value="Sugar_transporter_CS"/>
</dbReference>
<comment type="similarity">
    <text evidence="2">Belongs to the major facilitator superfamily. Sugar transporter (TC 2.A.1.1) family.</text>
</comment>
<dbReference type="PANTHER" id="PTHR48022">
    <property type="entry name" value="PLASTIDIC GLUCOSE TRANSPORTER 4"/>
    <property type="match status" value="1"/>
</dbReference>
<dbReference type="PROSITE" id="PS50850">
    <property type="entry name" value="MFS"/>
    <property type="match status" value="1"/>
</dbReference>
<dbReference type="EMBL" id="JAWDJX010000025">
    <property type="protein sequence ID" value="KAK3051567.1"/>
    <property type="molecule type" value="Genomic_DNA"/>
</dbReference>
<feature type="transmembrane region" description="Helical" evidence="6">
    <location>
        <begin position="187"/>
        <end position="208"/>
    </location>
</feature>
<accession>A0AAJ0DJV6</accession>
<reference evidence="8" key="1">
    <citation type="submission" date="2023-04" db="EMBL/GenBank/DDBJ databases">
        <title>Black Yeasts Isolated from many extreme environments.</title>
        <authorList>
            <person name="Coleine C."/>
            <person name="Stajich J.E."/>
            <person name="Selbmann L."/>
        </authorList>
    </citation>
    <scope>NUCLEOTIDE SEQUENCE</scope>
    <source>
        <strain evidence="8">CCFEE 5312</strain>
    </source>
</reference>
<name>A0AAJ0DJV6_9PEZI</name>
<keyword evidence="9" id="KW-1185">Reference proteome</keyword>
<dbReference type="InterPro" id="IPR036259">
    <property type="entry name" value="MFS_trans_sf"/>
</dbReference>
<comment type="caution">
    <text evidence="8">The sequence shown here is derived from an EMBL/GenBank/DDBJ whole genome shotgun (WGS) entry which is preliminary data.</text>
</comment>
<dbReference type="Proteomes" id="UP001271007">
    <property type="component" value="Unassembled WGS sequence"/>
</dbReference>
<dbReference type="GO" id="GO:0005351">
    <property type="term" value="F:carbohydrate:proton symporter activity"/>
    <property type="evidence" value="ECO:0007669"/>
    <property type="project" value="TreeGrafter"/>
</dbReference>
<proteinExistence type="inferred from homology"/>
<keyword evidence="3 6" id="KW-0812">Transmembrane</keyword>
<evidence type="ECO:0000256" key="2">
    <source>
        <dbReference type="ARBA" id="ARBA00010992"/>
    </source>
</evidence>
<dbReference type="AlphaFoldDB" id="A0AAJ0DJV6"/>
<dbReference type="InterPro" id="IPR020846">
    <property type="entry name" value="MFS_dom"/>
</dbReference>
<gene>
    <name evidence="8" type="ORF">LTR09_007222</name>
</gene>
<dbReference type="Gene3D" id="1.20.1250.20">
    <property type="entry name" value="MFS general substrate transporter like domains"/>
    <property type="match status" value="1"/>
</dbReference>
<feature type="transmembrane region" description="Helical" evidence="6">
    <location>
        <begin position="141"/>
        <end position="167"/>
    </location>
</feature>
<evidence type="ECO:0000256" key="3">
    <source>
        <dbReference type="ARBA" id="ARBA00022692"/>
    </source>
</evidence>
<keyword evidence="4 6" id="KW-1133">Transmembrane helix</keyword>
<organism evidence="8 9">
    <name type="scientific">Extremus antarcticus</name>
    <dbReference type="NCBI Taxonomy" id="702011"/>
    <lineage>
        <taxon>Eukaryota</taxon>
        <taxon>Fungi</taxon>
        <taxon>Dikarya</taxon>
        <taxon>Ascomycota</taxon>
        <taxon>Pezizomycotina</taxon>
        <taxon>Dothideomycetes</taxon>
        <taxon>Dothideomycetidae</taxon>
        <taxon>Mycosphaerellales</taxon>
        <taxon>Extremaceae</taxon>
        <taxon>Extremus</taxon>
    </lineage>
</organism>
<evidence type="ECO:0000256" key="5">
    <source>
        <dbReference type="ARBA" id="ARBA00023136"/>
    </source>
</evidence>
<feature type="domain" description="Major facilitator superfamily (MFS) profile" evidence="7">
    <location>
        <begin position="1"/>
        <end position="260"/>
    </location>
</feature>
<evidence type="ECO:0000256" key="1">
    <source>
        <dbReference type="ARBA" id="ARBA00004141"/>
    </source>
</evidence>
<dbReference type="GO" id="GO:0016020">
    <property type="term" value="C:membrane"/>
    <property type="evidence" value="ECO:0007669"/>
    <property type="project" value="UniProtKB-SubCell"/>
</dbReference>
<feature type="transmembrane region" description="Helical" evidence="6">
    <location>
        <begin position="75"/>
        <end position="100"/>
    </location>
</feature>
<evidence type="ECO:0000313" key="8">
    <source>
        <dbReference type="EMBL" id="KAK3051567.1"/>
    </source>
</evidence>
<dbReference type="Pfam" id="PF00083">
    <property type="entry name" value="Sugar_tr"/>
    <property type="match status" value="1"/>
</dbReference>
<evidence type="ECO:0000313" key="9">
    <source>
        <dbReference type="Proteomes" id="UP001271007"/>
    </source>
</evidence>
<dbReference type="InterPro" id="IPR050360">
    <property type="entry name" value="MFS_Sugar_Transporters"/>
</dbReference>
<protein>
    <recommendedName>
        <fullName evidence="7">Major facilitator superfamily (MFS) profile domain-containing protein</fullName>
    </recommendedName>
</protein>
<dbReference type="SUPFAM" id="SSF103473">
    <property type="entry name" value="MFS general substrate transporter"/>
    <property type="match status" value="1"/>
</dbReference>
<evidence type="ECO:0000256" key="6">
    <source>
        <dbReference type="SAM" id="Phobius"/>
    </source>
</evidence>
<feature type="transmembrane region" description="Helical" evidence="6">
    <location>
        <begin position="112"/>
        <end position="132"/>
    </location>
</feature>
<dbReference type="PROSITE" id="PS00216">
    <property type="entry name" value="SUGAR_TRANSPORT_1"/>
    <property type="match status" value="1"/>
</dbReference>
<dbReference type="InterPro" id="IPR005828">
    <property type="entry name" value="MFS_sugar_transport-like"/>
</dbReference>
<evidence type="ECO:0000259" key="7">
    <source>
        <dbReference type="PROSITE" id="PS50850"/>
    </source>
</evidence>
<sequence length="260" mass="28936">MLLLLPILPESPRWLLMQDRFEDAEKIVERLHKGRAEADSGRIELALMRLQAEQDKTMDSSWKGMFTRPSYRKRAIIAMLIGILGQASGVTVINNFSPLIYSTLGFDPEETLILLCGWITGGIFASLIGAWLMDKFGRRPLILFGFGACCLCLIIVAVMIALFATPVPENPNMAAMGTAVAMLTIGWRYYLVFICVSGTALVWAFFMVPETKDLPLERIAELFGEEIELVATTSDSYGSEKGGHVERVEYTDIGSKWIDV</sequence>
<comment type="subcellular location">
    <subcellularLocation>
        <location evidence="1">Membrane</location>
        <topology evidence="1">Multi-pass membrane protein</topology>
    </subcellularLocation>
</comment>
<evidence type="ECO:0000256" key="4">
    <source>
        <dbReference type="ARBA" id="ARBA00022989"/>
    </source>
</evidence>